<dbReference type="AlphaFoldDB" id="A0A3D9V9Y7"/>
<proteinExistence type="predicted"/>
<sequence length="47" mass="5721">MGERYVVRETRFGYGIWDLHANDWWIPRLDMTRRDAELIVEELNARA</sequence>
<reference evidence="1 2" key="1">
    <citation type="submission" date="2018-08" db="EMBL/GenBank/DDBJ databases">
        <title>Sequencing the genomes of 1000 actinobacteria strains.</title>
        <authorList>
            <person name="Klenk H.-P."/>
        </authorList>
    </citation>
    <scope>NUCLEOTIDE SEQUENCE [LARGE SCALE GENOMIC DNA]</scope>
    <source>
        <strain evidence="1 2">DSM 22891</strain>
    </source>
</reference>
<organism evidence="1 2">
    <name type="scientific">Thermasporomyces composti</name>
    <dbReference type="NCBI Taxonomy" id="696763"/>
    <lineage>
        <taxon>Bacteria</taxon>
        <taxon>Bacillati</taxon>
        <taxon>Actinomycetota</taxon>
        <taxon>Actinomycetes</taxon>
        <taxon>Propionibacteriales</taxon>
        <taxon>Nocardioidaceae</taxon>
        <taxon>Thermasporomyces</taxon>
    </lineage>
</organism>
<name>A0A3D9V9Y7_THECX</name>
<dbReference type="RefSeq" id="WP_170152464.1">
    <property type="nucleotide sequence ID" value="NZ_QTUC01000001.1"/>
</dbReference>
<comment type="caution">
    <text evidence="1">The sequence shown here is derived from an EMBL/GenBank/DDBJ whole genome shotgun (WGS) entry which is preliminary data.</text>
</comment>
<dbReference type="EMBL" id="QTUC01000001">
    <property type="protein sequence ID" value="REF34964.1"/>
    <property type="molecule type" value="Genomic_DNA"/>
</dbReference>
<accession>A0A3D9V9Y7</accession>
<evidence type="ECO:0000313" key="1">
    <source>
        <dbReference type="EMBL" id="REF34964.1"/>
    </source>
</evidence>
<keyword evidence="2" id="KW-1185">Reference proteome</keyword>
<protein>
    <submittedName>
        <fullName evidence="1">Uncharacterized protein</fullName>
    </submittedName>
</protein>
<gene>
    <name evidence="1" type="ORF">DFJ64_0332</name>
</gene>
<dbReference type="Proteomes" id="UP000256485">
    <property type="component" value="Unassembled WGS sequence"/>
</dbReference>
<evidence type="ECO:0000313" key="2">
    <source>
        <dbReference type="Proteomes" id="UP000256485"/>
    </source>
</evidence>